<comment type="caution">
    <text evidence="1">The sequence shown here is derived from an EMBL/GenBank/DDBJ whole genome shotgun (WGS) entry which is preliminary data.</text>
</comment>
<reference evidence="2" key="1">
    <citation type="submission" date="2014-09" db="EMBL/GenBank/DDBJ databases">
        <authorList>
            <person name="Mudge J."/>
            <person name="Ramaraj T."/>
            <person name="Lindquist I.E."/>
            <person name="Bharti A.K."/>
            <person name="Sundararajan A."/>
            <person name="Cameron C.T."/>
            <person name="Woodward J.E."/>
            <person name="May G.D."/>
            <person name="Brubaker C."/>
            <person name="Broadhvest J."/>
            <person name="Wilkins T.A."/>
        </authorList>
    </citation>
    <scope>NUCLEOTIDE SEQUENCE</scope>
    <source>
        <strain evidence="2">cv. AKA8401</strain>
    </source>
</reference>
<gene>
    <name evidence="1" type="ORF">F383_14825</name>
</gene>
<protein>
    <submittedName>
        <fullName evidence="1">Uncharacterized protein</fullName>
    </submittedName>
</protein>
<dbReference type="Proteomes" id="UP000032142">
    <property type="component" value="Unassembled WGS sequence"/>
</dbReference>
<evidence type="ECO:0000313" key="2">
    <source>
        <dbReference type="Proteomes" id="UP000032142"/>
    </source>
</evidence>
<accession>A0A0B0MZV1</accession>
<sequence length="27" mass="3203">MPMFLGRPKIELLHRLCARPCQNCIVY</sequence>
<proteinExistence type="predicted"/>
<name>A0A0B0MZV1_GOSAR</name>
<dbReference type="EMBL" id="JRRC01479136">
    <property type="protein sequence ID" value="KHG07648.1"/>
    <property type="molecule type" value="Genomic_DNA"/>
</dbReference>
<organism evidence="1 2">
    <name type="scientific">Gossypium arboreum</name>
    <name type="common">Tree cotton</name>
    <name type="synonym">Gossypium nanking</name>
    <dbReference type="NCBI Taxonomy" id="29729"/>
    <lineage>
        <taxon>Eukaryota</taxon>
        <taxon>Viridiplantae</taxon>
        <taxon>Streptophyta</taxon>
        <taxon>Embryophyta</taxon>
        <taxon>Tracheophyta</taxon>
        <taxon>Spermatophyta</taxon>
        <taxon>Magnoliopsida</taxon>
        <taxon>eudicotyledons</taxon>
        <taxon>Gunneridae</taxon>
        <taxon>Pentapetalae</taxon>
        <taxon>rosids</taxon>
        <taxon>malvids</taxon>
        <taxon>Malvales</taxon>
        <taxon>Malvaceae</taxon>
        <taxon>Malvoideae</taxon>
        <taxon>Gossypium</taxon>
    </lineage>
</organism>
<keyword evidence="2" id="KW-1185">Reference proteome</keyword>
<evidence type="ECO:0000313" key="1">
    <source>
        <dbReference type="EMBL" id="KHG07648.1"/>
    </source>
</evidence>
<dbReference type="AlphaFoldDB" id="A0A0B0MZV1"/>